<comment type="caution">
    <text evidence="2">The sequence shown here is derived from an EMBL/GenBank/DDBJ whole genome shotgun (WGS) entry which is preliminary data.</text>
</comment>
<accession>A0ABU3AGU2</accession>
<keyword evidence="1" id="KW-0812">Transmembrane</keyword>
<sequence>MIKFFRKIRQKLLVKNRFQKYVLYAIGEIFLVMIGILLALSVNNWNEARKADKVEIKLLTELKEAIINDYFQVEMVLQLNQSAQSSCKIILKHLNKNLPYHDSLSMHFRESNNWTKLMLAKGPYDNAKSYGLNFIKSDSTRTLLSKLYEYQMVWSNTLDNRQTQYYYQTVIPEMTELFEFTSAPYLYNEGVEPNNYESLLSNQRYMNILKSNIENRKQEIDWANSIYDNMKDIEFRLQSELDMR</sequence>
<feature type="transmembrane region" description="Helical" evidence="1">
    <location>
        <begin position="21"/>
        <end position="42"/>
    </location>
</feature>
<dbReference type="Pfam" id="PF19578">
    <property type="entry name" value="DUF6090"/>
    <property type="match status" value="1"/>
</dbReference>
<dbReference type="RefSeq" id="WP_311352953.1">
    <property type="nucleotide sequence ID" value="NZ_JAVRHR010000003.1"/>
</dbReference>
<evidence type="ECO:0000313" key="3">
    <source>
        <dbReference type="Proteomes" id="UP001255246"/>
    </source>
</evidence>
<reference evidence="2 3" key="1">
    <citation type="submission" date="2023-09" db="EMBL/GenBank/DDBJ databases">
        <authorList>
            <person name="Rey-Velasco X."/>
        </authorList>
    </citation>
    <scope>NUCLEOTIDE SEQUENCE [LARGE SCALE GENOMIC DNA]</scope>
    <source>
        <strain evidence="2 3">F388</strain>
    </source>
</reference>
<proteinExistence type="predicted"/>
<evidence type="ECO:0000256" key="1">
    <source>
        <dbReference type="SAM" id="Phobius"/>
    </source>
</evidence>
<keyword evidence="1" id="KW-0472">Membrane</keyword>
<gene>
    <name evidence="2" type="ORF">RM706_14850</name>
</gene>
<name>A0ABU3AGU2_9FLAO</name>
<protein>
    <submittedName>
        <fullName evidence="2">DUF6090 family protein</fullName>
    </submittedName>
</protein>
<organism evidence="2 3">
    <name type="scientific">Croceitalea rosinachiae</name>
    <dbReference type="NCBI Taxonomy" id="3075596"/>
    <lineage>
        <taxon>Bacteria</taxon>
        <taxon>Pseudomonadati</taxon>
        <taxon>Bacteroidota</taxon>
        <taxon>Flavobacteriia</taxon>
        <taxon>Flavobacteriales</taxon>
        <taxon>Flavobacteriaceae</taxon>
        <taxon>Croceitalea</taxon>
    </lineage>
</organism>
<dbReference type="EMBL" id="JAVRHR010000003">
    <property type="protein sequence ID" value="MDT0608323.1"/>
    <property type="molecule type" value="Genomic_DNA"/>
</dbReference>
<dbReference type="InterPro" id="IPR045749">
    <property type="entry name" value="DUF6090"/>
</dbReference>
<keyword evidence="1" id="KW-1133">Transmembrane helix</keyword>
<keyword evidence="3" id="KW-1185">Reference proteome</keyword>
<dbReference type="Proteomes" id="UP001255246">
    <property type="component" value="Unassembled WGS sequence"/>
</dbReference>
<evidence type="ECO:0000313" key="2">
    <source>
        <dbReference type="EMBL" id="MDT0608323.1"/>
    </source>
</evidence>